<proteinExistence type="predicted"/>
<sequence>MDIRTAAEEAEGGEAPSTTTEYFELSFDKKHKDLILSSYIPHVDTKGKEIRGS</sequence>
<dbReference type="EMBL" id="QGKX02001621">
    <property type="protein sequence ID" value="KAF3503406.1"/>
    <property type="molecule type" value="Genomic_DNA"/>
</dbReference>
<evidence type="ECO:0000313" key="1">
    <source>
        <dbReference type="EMBL" id="KAF3503406.1"/>
    </source>
</evidence>
<accession>A0A8S9NLF1</accession>
<dbReference type="AlphaFoldDB" id="A0A8S9NLF1"/>
<name>A0A8S9NLF1_BRACR</name>
<organism evidence="1 2">
    <name type="scientific">Brassica cretica</name>
    <name type="common">Mustard</name>
    <dbReference type="NCBI Taxonomy" id="69181"/>
    <lineage>
        <taxon>Eukaryota</taxon>
        <taxon>Viridiplantae</taxon>
        <taxon>Streptophyta</taxon>
        <taxon>Embryophyta</taxon>
        <taxon>Tracheophyta</taxon>
        <taxon>Spermatophyta</taxon>
        <taxon>Magnoliopsida</taxon>
        <taxon>eudicotyledons</taxon>
        <taxon>Gunneridae</taxon>
        <taxon>Pentapetalae</taxon>
        <taxon>rosids</taxon>
        <taxon>malvids</taxon>
        <taxon>Brassicales</taxon>
        <taxon>Brassicaceae</taxon>
        <taxon>Brassiceae</taxon>
        <taxon>Brassica</taxon>
    </lineage>
</organism>
<gene>
    <name evidence="1" type="ORF">F2Q69_00044641</name>
</gene>
<protein>
    <submittedName>
        <fullName evidence="1">Uncharacterized protein</fullName>
    </submittedName>
</protein>
<reference evidence="1" key="1">
    <citation type="submission" date="2019-12" db="EMBL/GenBank/DDBJ databases">
        <title>Genome sequencing and annotation of Brassica cretica.</title>
        <authorList>
            <person name="Studholme D.J."/>
            <person name="Sarris P."/>
        </authorList>
    </citation>
    <scope>NUCLEOTIDE SEQUENCE</scope>
    <source>
        <strain evidence="1">PFS-109/04</strain>
        <tissue evidence="1">Leaf</tissue>
    </source>
</reference>
<comment type="caution">
    <text evidence="1">The sequence shown here is derived from an EMBL/GenBank/DDBJ whole genome shotgun (WGS) entry which is preliminary data.</text>
</comment>
<dbReference type="Proteomes" id="UP000712600">
    <property type="component" value="Unassembled WGS sequence"/>
</dbReference>
<evidence type="ECO:0000313" key="2">
    <source>
        <dbReference type="Proteomes" id="UP000712600"/>
    </source>
</evidence>